<comment type="catalytic activity">
    <reaction evidence="5">
        <text>L-lysyl-[protein] + acetyl-CoA = N(6)-acetyl-L-lysyl-[protein] + CoA + H(+)</text>
        <dbReference type="Rhea" id="RHEA:45948"/>
        <dbReference type="Rhea" id="RHEA-COMP:9752"/>
        <dbReference type="Rhea" id="RHEA-COMP:10731"/>
        <dbReference type="ChEBI" id="CHEBI:15378"/>
        <dbReference type="ChEBI" id="CHEBI:29969"/>
        <dbReference type="ChEBI" id="CHEBI:57287"/>
        <dbReference type="ChEBI" id="CHEBI:57288"/>
        <dbReference type="ChEBI" id="CHEBI:61930"/>
        <dbReference type="EC" id="2.3.1.48"/>
    </reaction>
</comment>
<dbReference type="PANTHER" id="PTHR12046">
    <property type="entry name" value="HISTONE ACETYLTRANSFERASE TYPE B CATALYTIC SUBUNIT"/>
    <property type="match status" value="1"/>
</dbReference>
<keyword evidence="3" id="KW-0808">Transferase</keyword>
<dbReference type="SUPFAM" id="SSF55729">
    <property type="entry name" value="Acyl-CoA N-acyltransferases (Nat)"/>
    <property type="match status" value="1"/>
</dbReference>
<keyword evidence="9" id="KW-1185">Reference proteome</keyword>
<dbReference type="InterPro" id="IPR016181">
    <property type="entry name" value="Acyl_CoA_acyltransferase"/>
</dbReference>
<dbReference type="Gene3D" id="3.90.360.10">
    <property type="entry name" value="Histone acetyl transferase 1 (HAT1), N-terminal domain"/>
    <property type="match status" value="1"/>
</dbReference>
<dbReference type="GO" id="GO:0000781">
    <property type="term" value="C:chromosome, telomeric region"/>
    <property type="evidence" value="ECO:0007669"/>
    <property type="project" value="GOC"/>
</dbReference>
<keyword evidence="4" id="KW-0012">Acyltransferase</keyword>
<dbReference type="AlphaFoldDB" id="A0AAV9CNQ9"/>
<comment type="similarity">
    <text evidence="1">Belongs to the HAT1 family.</text>
</comment>
<evidence type="ECO:0000313" key="9">
    <source>
        <dbReference type="Proteomes" id="UP001180020"/>
    </source>
</evidence>
<dbReference type="EMBL" id="JAUJYO010000018">
    <property type="protein sequence ID" value="KAK1290576.1"/>
    <property type="molecule type" value="Genomic_DNA"/>
</dbReference>
<dbReference type="Pfam" id="PF00583">
    <property type="entry name" value="Acetyltransf_1"/>
    <property type="match status" value="1"/>
</dbReference>
<evidence type="ECO:0000313" key="8">
    <source>
        <dbReference type="EMBL" id="KAK1290576.1"/>
    </source>
</evidence>
<dbReference type="GO" id="GO:0005634">
    <property type="term" value="C:nucleus"/>
    <property type="evidence" value="ECO:0007669"/>
    <property type="project" value="InterPro"/>
</dbReference>
<dbReference type="Proteomes" id="UP001180020">
    <property type="component" value="Unassembled WGS sequence"/>
</dbReference>
<evidence type="ECO:0000259" key="7">
    <source>
        <dbReference type="Pfam" id="PF10394"/>
    </source>
</evidence>
<evidence type="ECO:0000256" key="3">
    <source>
        <dbReference type="ARBA" id="ARBA00022679"/>
    </source>
</evidence>
<dbReference type="InterPro" id="IPR017380">
    <property type="entry name" value="Hist_AcTrfase_B-typ_cat-su"/>
</dbReference>
<dbReference type="FunFam" id="3.40.630.30:FF:000077">
    <property type="entry name" value="Histone acetyltransferase type B catalytic subunit"/>
    <property type="match status" value="1"/>
</dbReference>
<proteinExistence type="inferred from homology"/>
<dbReference type="Gene3D" id="3.40.630.30">
    <property type="match status" value="1"/>
</dbReference>
<gene>
    <name evidence="8" type="primary">HATB</name>
    <name evidence="8" type="ORF">QJS10_CPB18g00969</name>
</gene>
<evidence type="ECO:0000256" key="5">
    <source>
        <dbReference type="ARBA" id="ARBA00048017"/>
    </source>
</evidence>
<evidence type="ECO:0000256" key="2">
    <source>
        <dbReference type="ARBA" id="ARBA00013184"/>
    </source>
</evidence>
<feature type="domain" description="Histone acetyl transferase HAT1 N-terminal" evidence="7">
    <location>
        <begin position="80"/>
        <end position="239"/>
    </location>
</feature>
<dbReference type="InterPro" id="IPR037113">
    <property type="entry name" value="Hat1_N_sf"/>
</dbReference>
<name>A0AAV9CNQ9_ACOCL</name>
<dbReference type="InterPro" id="IPR000182">
    <property type="entry name" value="GNAT_dom"/>
</dbReference>
<comment type="caution">
    <text evidence="8">The sequence shown here is derived from an EMBL/GenBank/DDBJ whole genome shotgun (WGS) entry which is preliminary data.</text>
</comment>
<feature type="domain" description="N-acetyltransferase" evidence="6">
    <location>
        <begin position="266"/>
        <end position="313"/>
    </location>
</feature>
<dbReference type="InterPro" id="IPR019467">
    <property type="entry name" value="Hat1_N"/>
</dbReference>
<protein>
    <recommendedName>
        <fullName evidence="2">histone acetyltransferase</fullName>
        <ecNumber evidence="2">2.3.1.48</ecNumber>
    </recommendedName>
</protein>
<evidence type="ECO:0000256" key="4">
    <source>
        <dbReference type="ARBA" id="ARBA00023315"/>
    </source>
</evidence>
<dbReference type="CDD" id="cd04301">
    <property type="entry name" value="NAT_SF"/>
    <property type="match status" value="1"/>
</dbReference>
<accession>A0AAV9CNQ9</accession>
<sequence>MALKKKGEQSSEDSKKRKRVGFAKIDAGIEANECIKVFLVSKKDPLRFESVAIEQIFGIVGCVSESDKQSGTMMCFMQDKFVSSAEEVVAENSLCVNPVDLNQFFEEEGKIYGFKDLKIKIWLSSISFLAYADITFESTSDGGKGITDLKSKLQNIFGESLLDNREEFLQSFTTERDYVGSVVSSGEVICSETLNTHNDKPNTSDSGSYTIEVIRMELRSMPIALLYSRLMPLAFLFIDGSSPIDISDPRWEIYLVIKKMIDYSGESNFCALGFATVYRFYRYPESWRLRISQILVLPPYQGQGHGRRLLESINTVSVSKNIYDVTAEEPSDYLKHVRDCVDTMRLLSFEPTTPALEPIVSQLKQTNLSKRISKFPLNPPSALIESARDKLKINKKQFLRCWDALIYLSLGQGDYKSMENYRNCVSDRMRADVLGKDVVGTAGKCLIEVPNNYDHEFTFVVFRSRAFEGSDGLEKVANGEDQASQEEQFIRLVDERLKEIAGVANKVSMHRRSCAA</sequence>
<evidence type="ECO:0000256" key="1">
    <source>
        <dbReference type="ARBA" id="ARBA00010543"/>
    </source>
</evidence>
<dbReference type="Pfam" id="PF10394">
    <property type="entry name" value="Hat1_N"/>
    <property type="match status" value="1"/>
</dbReference>
<reference evidence="8" key="1">
    <citation type="journal article" date="2023" name="Nat. Commun.">
        <title>Diploid and tetraploid genomes of Acorus and the evolution of monocots.</title>
        <authorList>
            <person name="Ma L."/>
            <person name="Liu K.W."/>
            <person name="Li Z."/>
            <person name="Hsiao Y.Y."/>
            <person name="Qi Y."/>
            <person name="Fu T."/>
            <person name="Tang G.D."/>
            <person name="Zhang D."/>
            <person name="Sun W.H."/>
            <person name="Liu D.K."/>
            <person name="Li Y."/>
            <person name="Chen G.Z."/>
            <person name="Liu X.D."/>
            <person name="Liao X.Y."/>
            <person name="Jiang Y.T."/>
            <person name="Yu X."/>
            <person name="Hao Y."/>
            <person name="Huang J."/>
            <person name="Zhao X.W."/>
            <person name="Ke S."/>
            <person name="Chen Y.Y."/>
            <person name="Wu W.L."/>
            <person name="Hsu J.L."/>
            <person name="Lin Y.F."/>
            <person name="Huang M.D."/>
            <person name="Li C.Y."/>
            <person name="Huang L."/>
            <person name="Wang Z.W."/>
            <person name="Zhao X."/>
            <person name="Zhong W.Y."/>
            <person name="Peng D.H."/>
            <person name="Ahmad S."/>
            <person name="Lan S."/>
            <person name="Zhang J.S."/>
            <person name="Tsai W.C."/>
            <person name="Van de Peer Y."/>
            <person name="Liu Z.J."/>
        </authorList>
    </citation>
    <scope>NUCLEOTIDE SEQUENCE</scope>
    <source>
        <strain evidence="8">CP</strain>
    </source>
</reference>
<evidence type="ECO:0000259" key="6">
    <source>
        <dbReference type="Pfam" id="PF00583"/>
    </source>
</evidence>
<dbReference type="GO" id="GO:0004402">
    <property type="term" value="F:histone acetyltransferase activity"/>
    <property type="evidence" value="ECO:0007669"/>
    <property type="project" value="InterPro"/>
</dbReference>
<organism evidence="8 9">
    <name type="scientific">Acorus calamus</name>
    <name type="common">Sweet flag</name>
    <dbReference type="NCBI Taxonomy" id="4465"/>
    <lineage>
        <taxon>Eukaryota</taxon>
        <taxon>Viridiplantae</taxon>
        <taxon>Streptophyta</taxon>
        <taxon>Embryophyta</taxon>
        <taxon>Tracheophyta</taxon>
        <taxon>Spermatophyta</taxon>
        <taxon>Magnoliopsida</taxon>
        <taxon>Liliopsida</taxon>
        <taxon>Acoraceae</taxon>
        <taxon>Acorus</taxon>
    </lineage>
</organism>
<reference evidence="8" key="2">
    <citation type="submission" date="2023-06" db="EMBL/GenBank/DDBJ databases">
        <authorList>
            <person name="Ma L."/>
            <person name="Liu K.-W."/>
            <person name="Li Z."/>
            <person name="Hsiao Y.-Y."/>
            <person name="Qi Y."/>
            <person name="Fu T."/>
            <person name="Tang G."/>
            <person name="Zhang D."/>
            <person name="Sun W.-H."/>
            <person name="Liu D.-K."/>
            <person name="Li Y."/>
            <person name="Chen G.-Z."/>
            <person name="Liu X.-D."/>
            <person name="Liao X.-Y."/>
            <person name="Jiang Y.-T."/>
            <person name="Yu X."/>
            <person name="Hao Y."/>
            <person name="Huang J."/>
            <person name="Zhao X.-W."/>
            <person name="Ke S."/>
            <person name="Chen Y.-Y."/>
            <person name="Wu W.-L."/>
            <person name="Hsu J.-L."/>
            <person name="Lin Y.-F."/>
            <person name="Huang M.-D."/>
            <person name="Li C.-Y."/>
            <person name="Huang L."/>
            <person name="Wang Z.-W."/>
            <person name="Zhao X."/>
            <person name="Zhong W.-Y."/>
            <person name="Peng D.-H."/>
            <person name="Ahmad S."/>
            <person name="Lan S."/>
            <person name="Zhang J.-S."/>
            <person name="Tsai W.-C."/>
            <person name="Van De Peer Y."/>
            <person name="Liu Z.-J."/>
        </authorList>
    </citation>
    <scope>NUCLEOTIDE SEQUENCE</scope>
    <source>
        <strain evidence="8">CP</strain>
        <tissue evidence="8">Leaves</tissue>
    </source>
</reference>
<dbReference type="GO" id="GO:0031509">
    <property type="term" value="P:subtelomeric heterochromatin formation"/>
    <property type="evidence" value="ECO:0007669"/>
    <property type="project" value="InterPro"/>
</dbReference>
<dbReference type="EC" id="2.3.1.48" evidence="2"/>